<dbReference type="NCBIfam" id="TIGR03618">
    <property type="entry name" value="Rv1155_F420"/>
    <property type="match status" value="1"/>
</dbReference>
<dbReference type="InterPro" id="IPR052019">
    <property type="entry name" value="F420H2_bilvrd_red/Heme_oxyg"/>
</dbReference>
<accession>A0ABV6N1D2</accession>
<dbReference type="InterPro" id="IPR012349">
    <property type="entry name" value="Split_barrel_FMN-bd"/>
</dbReference>
<dbReference type="PANTHER" id="PTHR35176:SF1">
    <property type="entry name" value="F420H(2)-DEPENDENT BILIVERDIN REDUCTASE"/>
    <property type="match status" value="1"/>
</dbReference>
<dbReference type="Proteomes" id="UP001589810">
    <property type="component" value="Unassembled WGS sequence"/>
</dbReference>
<name>A0ABV6N1D2_9PSEU</name>
<reference evidence="3 4" key="1">
    <citation type="submission" date="2024-09" db="EMBL/GenBank/DDBJ databases">
        <authorList>
            <person name="Sun Q."/>
            <person name="Mori K."/>
        </authorList>
    </citation>
    <scope>NUCLEOTIDE SEQUENCE [LARGE SCALE GENOMIC DNA]</scope>
    <source>
        <strain evidence="3 4">TBRC 1432</strain>
    </source>
</reference>
<sequence>MADTDNGWWREFIAELPARTAKLAVVRKDGSPHVAPIWVALDDDTIVFTTHRDSLKGKAILRDGRVALSFDDERPPFSFVLVRGRAEVVDDPAELLRWATLIGGRYMGADQAERYGSRNGVPGELLVRVVDAKIIAQRDIAGFN</sequence>
<feature type="domain" description="Pyridoxamine 5'-phosphate oxidase N-terminal" evidence="2">
    <location>
        <begin position="17"/>
        <end position="110"/>
    </location>
</feature>
<dbReference type="EMBL" id="JBHLUD010000013">
    <property type="protein sequence ID" value="MFC0546287.1"/>
    <property type="molecule type" value="Genomic_DNA"/>
</dbReference>
<evidence type="ECO:0000259" key="2">
    <source>
        <dbReference type="Pfam" id="PF01243"/>
    </source>
</evidence>
<proteinExistence type="predicted"/>
<dbReference type="RefSeq" id="WP_273936548.1">
    <property type="nucleotide sequence ID" value="NZ_CP097263.1"/>
</dbReference>
<evidence type="ECO:0000256" key="1">
    <source>
        <dbReference type="ARBA" id="ARBA00023002"/>
    </source>
</evidence>
<dbReference type="PANTHER" id="PTHR35176">
    <property type="entry name" value="HEME OXYGENASE HI_0854-RELATED"/>
    <property type="match status" value="1"/>
</dbReference>
<keyword evidence="4" id="KW-1185">Reference proteome</keyword>
<protein>
    <submittedName>
        <fullName evidence="3">PPOX class F420-dependent oxidoreductase</fullName>
        <ecNumber evidence="3">1.-.-.-</ecNumber>
    </submittedName>
</protein>
<evidence type="ECO:0000313" key="3">
    <source>
        <dbReference type="EMBL" id="MFC0546287.1"/>
    </source>
</evidence>
<comment type="caution">
    <text evidence="3">The sequence shown here is derived from an EMBL/GenBank/DDBJ whole genome shotgun (WGS) entry which is preliminary data.</text>
</comment>
<dbReference type="SUPFAM" id="SSF50475">
    <property type="entry name" value="FMN-binding split barrel"/>
    <property type="match status" value="1"/>
</dbReference>
<dbReference type="InterPro" id="IPR019920">
    <property type="entry name" value="F420-binding_dom_put"/>
</dbReference>
<gene>
    <name evidence="3" type="ORF">ACFFH7_32560</name>
</gene>
<dbReference type="EC" id="1.-.-.-" evidence="3"/>
<keyword evidence="1 3" id="KW-0560">Oxidoreductase</keyword>
<evidence type="ECO:0000313" key="4">
    <source>
        <dbReference type="Proteomes" id="UP001589810"/>
    </source>
</evidence>
<dbReference type="Pfam" id="PF01243">
    <property type="entry name" value="PNPOx_N"/>
    <property type="match status" value="1"/>
</dbReference>
<dbReference type="GO" id="GO:0016491">
    <property type="term" value="F:oxidoreductase activity"/>
    <property type="evidence" value="ECO:0007669"/>
    <property type="project" value="UniProtKB-KW"/>
</dbReference>
<organism evidence="3 4">
    <name type="scientific">Kutzneria chonburiensis</name>
    <dbReference type="NCBI Taxonomy" id="1483604"/>
    <lineage>
        <taxon>Bacteria</taxon>
        <taxon>Bacillati</taxon>
        <taxon>Actinomycetota</taxon>
        <taxon>Actinomycetes</taxon>
        <taxon>Pseudonocardiales</taxon>
        <taxon>Pseudonocardiaceae</taxon>
        <taxon>Kutzneria</taxon>
    </lineage>
</organism>
<dbReference type="InterPro" id="IPR011576">
    <property type="entry name" value="Pyridox_Oxase_N"/>
</dbReference>
<dbReference type="Gene3D" id="2.30.110.10">
    <property type="entry name" value="Electron Transport, Fmn-binding Protein, Chain A"/>
    <property type="match status" value="1"/>
</dbReference>